<sequence length="97" mass="11175">MPLIPISLRLGGEEHPSARNQPSSPLPENPICADPLSRRQKILDNDRTSNEQKREIFTNDNLICMQKALQWKLILQIGIYKFGKKKQSKIHQGTQFH</sequence>
<evidence type="ECO:0000313" key="3">
    <source>
        <dbReference type="Proteomes" id="UP000887116"/>
    </source>
</evidence>
<organism evidence="2 3">
    <name type="scientific">Trichonephila clavata</name>
    <name type="common">Joro spider</name>
    <name type="synonym">Nephila clavata</name>
    <dbReference type="NCBI Taxonomy" id="2740835"/>
    <lineage>
        <taxon>Eukaryota</taxon>
        <taxon>Metazoa</taxon>
        <taxon>Ecdysozoa</taxon>
        <taxon>Arthropoda</taxon>
        <taxon>Chelicerata</taxon>
        <taxon>Arachnida</taxon>
        <taxon>Araneae</taxon>
        <taxon>Araneomorphae</taxon>
        <taxon>Entelegynae</taxon>
        <taxon>Araneoidea</taxon>
        <taxon>Nephilidae</taxon>
        <taxon>Trichonephila</taxon>
    </lineage>
</organism>
<dbReference type="EMBL" id="BMAO01016864">
    <property type="protein sequence ID" value="GFR11820.1"/>
    <property type="molecule type" value="Genomic_DNA"/>
</dbReference>
<reference evidence="2" key="1">
    <citation type="submission" date="2020-07" db="EMBL/GenBank/DDBJ databases">
        <title>Multicomponent nature underlies the extraordinary mechanical properties of spider dragline silk.</title>
        <authorList>
            <person name="Kono N."/>
            <person name="Nakamura H."/>
            <person name="Mori M."/>
            <person name="Yoshida Y."/>
            <person name="Ohtoshi R."/>
            <person name="Malay A.D."/>
            <person name="Moran D.A.P."/>
            <person name="Tomita M."/>
            <person name="Numata K."/>
            <person name="Arakawa K."/>
        </authorList>
    </citation>
    <scope>NUCLEOTIDE SEQUENCE</scope>
</reference>
<proteinExistence type="predicted"/>
<feature type="region of interest" description="Disordered" evidence="1">
    <location>
        <begin position="1"/>
        <end position="35"/>
    </location>
</feature>
<dbReference type="Proteomes" id="UP000887116">
    <property type="component" value="Unassembled WGS sequence"/>
</dbReference>
<dbReference type="AlphaFoldDB" id="A0A8X6IVB4"/>
<name>A0A8X6IVB4_TRICU</name>
<comment type="caution">
    <text evidence="2">The sequence shown here is derived from an EMBL/GenBank/DDBJ whole genome shotgun (WGS) entry which is preliminary data.</text>
</comment>
<evidence type="ECO:0000313" key="2">
    <source>
        <dbReference type="EMBL" id="GFR11820.1"/>
    </source>
</evidence>
<protein>
    <submittedName>
        <fullName evidence="2">Uncharacterized protein</fullName>
    </submittedName>
</protein>
<keyword evidence="3" id="KW-1185">Reference proteome</keyword>
<evidence type="ECO:0000256" key="1">
    <source>
        <dbReference type="SAM" id="MobiDB-lite"/>
    </source>
</evidence>
<gene>
    <name evidence="2" type="ORF">TNCT_473941</name>
</gene>
<accession>A0A8X6IVB4</accession>